<dbReference type="PANTHER" id="PTHR39428:SF3">
    <property type="entry name" value="DEAZAFLAVIN-DEPENDENT NITROREDUCTASE"/>
    <property type="match status" value="1"/>
</dbReference>
<evidence type="ECO:0000256" key="2">
    <source>
        <dbReference type="ARBA" id="ARBA00049106"/>
    </source>
</evidence>
<accession>I0H610</accession>
<dbReference type="Proteomes" id="UP000007882">
    <property type="component" value="Chromosome"/>
</dbReference>
<evidence type="ECO:0000313" key="3">
    <source>
        <dbReference type="EMBL" id="BAL88447.1"/>
    </source>
</evidence>
<dbReference type="PANTHER" id="PTHR39428">
    <property type="entry name" value="F420H(2)-DEPENDENT QUINONE REDUCTASE RV1261C"/>
    <property type="match status" value="1"/>
</dbReference>
<dbReference type="InterPro" id="IPR004378">
    <property type="entry name" value="F420H2_quin_Rdtase"/>
</dbReference>
<evidence type="ECO:0008006" key="5">
    <source>
        <dbReference type="Google" id="ProtNLM"/>
    </source>
</evidence>
<dbReference type="Pfam" id="PF04075">
    <property type="entry name" value="F420H2_quin_red"/>
    <property type="match status" value="1"/>
</dbReference>
<dbReference type="EMBL" id="AP012319">
    <property type="protein sequence ID" value="BAL88447.1"/>
    <property type="molecule type" value="Genomic_DNA"/>
</dbReference>
<sequence length="140" mass="15783">MKDRFTRFISRANVRVYRTTGGRLWNSMLGMPVLLLTVNGRRTGIARTKPVIYFEDDGSYVVVGSLGGEPTEPLWFRNLRAASTAAVQVGARTTDVDVLVVEGEERERLWKKATELASFFTAYQARTDRVFPLARLTPRA</sequence>
<protein>
    <recommendedName>
        <fullName evidence="5">Nitroreductase</fullName>
    </recommendedName>
</protein>
<dbReference type="GO" id="GO:0070967">
    <property type="term" value="F:coenzyme F420 binding"/>
    <property type="evidence" value="ECO:0007669"/>
    <property type="project" value="TreeGrafter"/>
</dbReference>
<gene>
    <name evidence="3" type="ordered locus">AMIS_32270</name>
</gene>
<dbReference type="InterPro" id="IPR012349">
    <property type="entry name" value="Split_barrel_FMN-bd"/>
</dbReference>
<dbReference type="eggNOG" id="COG3945">
    <property type="taxonomic scope" value="Bacteria"/>
</dbReference>
<dbReference type="HOGENOM" id="CLU_114921_1_0_11"/>
<dbReference type="PATRIC" id="fig|512565.3.peg.3221"/>
<dbReference type="GO" id="GO:0016491">
    <property type="term" value="F:oxidoreductase activity"/>
    <property type="evidence" value="ECO:0007669"/>
    <property type="project" value="InterPro"/>
</dbReference>
<reference evidence="3 4" key="1">
    <citation type="submission" date="2012-02" db="EMBL/GenBank/DDBJ databases">
        <title>Complete genome sequence of Actinoplanes missouriensis 431 (= NBRC 102363).</title>
        <authorList>
            <person name="Ohnishi Y."/>
            <person name="Ishikawa J."/>
            <person name="Sekine M."/>
            <person name="Hosoyama A."/>
            <person name="Harada T."/>
            <person name="Narita H."/>
            <person name="Hata T."/>
            <person name="Konno Y."/>
            <person name="Tutikane K."/>
            <person name="Fujita N."/>
            <person name="Horinouchi S."/>
            <person name="Hayakawa M."/>
        </authorList>
    </citation>
    <scope>NUCLEOTIDE SEQUENCE [LARGE SCALE GENOMIC DNA]</scope>
    <source>
        <strain evidence="4">ATCC 14538 / DSM 43046 / CBS 188.64 / JCM 3121 / NBRC 102363 / NCIMB 12654 / NRRL B-3342 / UNCC 431</strain>
    </source>
</reference>
<organism evidence="3 4">
    <name type="scientific">Actinoplanes missouriensis (strain ATCC 14538 / DSM 43046 / CBS 188.64 / JCM 3121 / NBRC 102363 / NCIMB 12654 / NRRL B-3342 / UNCC 431)</name>
    <dbReference type="NCBI Taxonomy" id="512565"/>
    <lineage>
        <taxon>Bacteria</taxon>
        <taxon>Bacillati</taxon>
        <taxon>Actinomycetota</taxon>
        <taxon>Actinomycetes</taxon>
        <taxon>Micromonosporales</taxon>
        <taxon>Micromonosporaceae</taxon>
        <taxon>Actinoplanes</taxon>
    </lineage>
</organism>
<dbReference type="STRING" id="512565.AMIS_32270"/>
<comment type="catalytic activity">
    <reaction evidence="2">
        <text>oxidized coenzyme F420-(gamma-L-Glu)(n) + a quinol + H(+) = reduced coenzyme F420-(gamma-L-Glu)(n) + a quinone</text>
        <dbReference type="Rhea" id="RHEA:39663"/>
        <dbReference type="Rhea" id="RHEA-COMP:12939"/>
        <dbReference type="Rhea" id="RHEA-COMP:14378"/>
        <dbReference type="ChEBI" id="CHEBI:15378"/>
        <dbReference type="ChEBI" id="CHEBI:24646"/>
        <dbReference type="ChEBI" id="CHEBI:132124"/>
        <dbReference type="ChEBI" id="CHEBI:133980"/>
        <dbReference type="ChEBI" id="CHEBI:139511"/>
    </reaction>
</comment>
<comment type="similarity">
    <text evidence="1">Belongs to the F420H(2)-dependent quinone reductase family.</text>
</comment>
<keyword evidence="4" id="KW-1185">Reference proteome</keyword>
<dbReference type="KEGG" id="ams:AMIS_32270"/>
<evidence type="ECO:0000313" key="4">
    <source>
        <dbReference type="Proteomes" id="UP000007882"/>
    </source>
</evidence>
<dbReference type="Gene3D" id="2.30.110.10">
    <property type="entry name" value="Electron Transport, Fmn-binding Protein, Chain A"/>
    <property type="match status" value="1"/>
</dbReference>
<dbReference type="NCBIfam" id="TIGR00026">
    <property type="entry name" value="hi_GC_TIGR00026"/>
    <property type="match status" value="1"/>
</dbReference>
<dbReference type="AlphaFoldDB" id="I0H610"/>
<proteinExistence type="inferred from homology"/>
<dbReference type="GO" id="GO:0005886">
    <property type="term" value="C:plasma membrane"/>
    <property type="evidence" value="ECO:0007669"/>
    <property type="project" value="TreeGrafter"/>
</dbReference>
<evidence type="ECO:0000256" key="1">
    <source>
        <dbReference type="ARBA" id="ARBA00008710"/>
    </source>
</evidence>
<name>I0H610_ACTM4</name>